<name>A0AAV5KUJ6_9ROSI</name>
<dbReference type="PANTHER" id="PTHR31305:SF2">
    <property type="entry name" value="SNARE-ASSOCIATED PROTEIN SNAPIN"/>
    <property type="match status" value="1"/>
</dbReference>
<evidence type="ECO:0000256" key="5">
    <source>
        <dbReference type="SAM" id="MobiDB-lite"/>
    </source>
</evidence>
<evidence type="ECO:0000256" key="2">
    <source>
        <dbReference type="ARBA" id="ARBA00023054"/>
    </source>
</evidence>
<dbReference type="GO" id="GO:0007040">
    <property type="term" value="P:lysosome organization"/>
    <property type="evidence" value="ECO:0007669"/>
    <property type="project" value="TreeGrafter"/>
</dbReference>
<reference evidence="6 7" key="1">
    <citation type="journal article" date="2021" name="Commun. Biol.">
        <title>The genome of Shorea leprosula (Dipterocarpaceae) highlights the ecological relevance of drought in aseasonal tropical rainforests.</title>
        <authorList>
            <person name="Ng K.K.S."/>
            <person name="Kobayashi M.J."/>
            <person name="Fawcett J.A."/>
            <person name="Hatakeyama M."/>
            <person name="Paape T."/>
            <person name="Ng C.H."/>
            <person name="Ang C.C."/>
            <person name="Tnah L.H."/>
            <person name="Lee C.T."/>
            <person name="Nishiyama T."/>
            <person name="Sese J."/>
            <person name="O'Brien M.J."/>
            <person name="Copetti D."/>
            <person name="Mohd Noor M.I."/>
            <person name="Ong R.C."/>
            <person name="Putra M."/>
            <person name="Sireger I.Z."/>
            <person name="Indrioko S."/>
            <person name="Kosugi Y."/>
            <person name="Izuno A."/>
            <person name="Isagi Y."/>
            <person name="Lee S.L."/>
            <person name="Shimizu K.K."/>
        </authorList>
    </citation>
    <scope>NUCLEOTIDE SEQUENCE [LARGE SCALE GENOMIC DNA]</scope>
    <source>
        <strain evidence="6">214</strain>
    </source>
</reference>
<comment type="similarity">
    <text evidence="1">Belongs to the SNAPIN family.</text>
</comment>
<sequence length="139" mass="15175">MENNPFTEVDATTSDVSTEANPSVSSNSAESHLNHLNNGSTEAVAKALSSMLTSLIQDFDSKAQNALDSQDQLNSALDRLTRELDQLLEDAPLPFIIQHASKISGVRKRVSSLNSVLKSIQWRVDSIDRILQTGMLHGK</sequence>
<comment type="caution">
    <text evidence="6">The sequence shown here is derived from an EMBL/GenBank/DDBJ whole genome shotgun (WGS) entry which is preliminary data.</text>
</comment>
<evidence type="ECO:0000256" key="4">
    <source>
        <dbReference type="SAM" id="Coils"/>
    </source>
</evidence>
<dbReference type="InterPro" id="IPR028119">
    <property type="entry name" value="Snapin/Pallidin/Snn1"/>
</dbReference>
<evidence type="ECO:0000256" key="1">
    <source>
        <dbReference type="ARBA" id="ARBA00006111"/>
    </source>
</evidence>
<dbReference type="GO" id="GO:0006886">
    <property type="term" value="P:intracellular protein transport"/>
    <property type="evidence" value="ECO:0007669"/>
    <property type="project" value="InterPro"/>
</dbReference>
<organism evidence="6 7">
    <name type="scientific">Rubroshorea leprosula</name>
    <dbReference type="NCBI Taxonomy" id="152421"/>
    <lineage>
        <taxon>Eukaryota</taxon>
        <taxon>Viridiplantae</taxon>
        <taxon>Streptophyta</taxon>
        <taxon>Embryophyta</taxon>
        <taxon>Tracheophyta</taxon>
        <taxon>Spermatophyta</taxon>
        <taxon>Magnoliopsida</taxon>
        <taxon>eudicotyledons</taxon>
        <taxon>Gunneridae</taxon>
        <taxon>Pentapetalae</taxon>
        <taxon>rosids</taxon>
        <taxon>malvids</taxon>
        <taxon>Malvales</taxon>
        <taxon>Dipterocarpaceae</taxon>
        <taxon>Rubroshorea</taxon>
    </lineage>
</organism>
<evidence type="ECO:0000313" key="7">
    <source>
        <dbReference type="Proteomes" id="UP001054252"/>
    </source>
</evidence>
<dbReference type="GO" id="GO:0031083">
    <property type="term" value="C:BLOC-1 complex"/>
    <property type="evidence" value="ECO:0007669"/>
    <property type="project" value="InterPro"/>
</dbReference>
<feature type="region of interest" description="Disordered" evidence="5">
    <location>
        <begin position="1"/>
        <end position="37"/>
    </location>
</feature>
<protein>
    <recommendedName>
        <fullName evidence="3">Biogenesis of lysosome-related organelles complex 1 subunit 7</fullName>
    </recommendedName>
</protein>
<evidence type="ECO:0000313" key="6">
    <source>
        <dbReference type="EMBL" id="GKV28117.1"/>
    </source>
</evidence>
<dbReference type="AlphaFoldDB" id="A0AAV5KUJ6"/>
<keyword evidence="7" id="KW-1185">Reference proteome</keyword>
<evidence type="ECO:0000256" key="3">
    <source>
        <dbReference type="ARBA" id="ARBA00033330"/>
    </source>
</evidence>
<gene>
    <name evidence="6" type="ORF">SLEP1_g37204</name>
</gene>
<dbReference type="PANTHER" id="PTHR31305">
    <property type="entry name" value="SNARE-ASSOCIATED PROTEIN SNAPIN"/>
    <property type="match status" value="1"/>
</dbReference>
<dbReference type="GO" id="GO:0099078">
    <property type="term" value="C:BORC complex"/>
    <property type="evidence" value="ECO:0007669"/>
    <property type="project" value="TreeGrafter"/>
</dbReference>
<dbReference type="InterPro" id="IPR017246">
    <property type="entry name" value="Snapin"/>
</dbReference>
<proteinExistence type="inferred from homology"/>
<dbReference type="Pfam" id="PF14712">
    <property type="entry name" value="Snapin_Pallidin"/>
    <property type="match status" value="1"/>
</dbReference>
<accession>A0AAV5KUJ6</accession>
<dbReference type="Proteomes" id="UP001054252">
    <property type="component" value="Unassembled WGS sequence"/>
</dbReference>
<dbReference type="EMBL" id="BPVZ01000078">
    <property type="protein sequence ID" value="GKV28117.1"/>
    <property type="molecule type" value="Genomic_DNA"/>
</dbReference>
<keyword evidence="2 4" id="KW-0175">Coiled coil</keyword>
<dbReference type="GO" id="GO:0000149">
    <property type="term" value="F:SNARE binding"/>
    <property type="evidence" value="ECO:0007669"/>
    <property type="project" value="TreeGrafter"/>
</dbReference>
<feature type="coiled-coil region" evidence="4">
    <location>
        <begin position="63"/>
        <end position="90"/>
    </location>
</feature>
<dbReference type="GO" id="GO:0008333">
    <property type="term" value="P:endosome to lysosome transport"/>
    <property type="evidence" value="ECO:0007669"/>
    <property type="project" value="TreeGrafter"/>
</dbReference>
<dbReference type="GO" id="GO:0032418">
    <property type="term" value="P:lysosome localization"/>
    <property type="evidence" value="ECO:0007669"/>
    <property type="project" value="TreeGrafter"/>
</dbReference>